<protein>
    <submittedName>
        <fullName evidence="2">Uncharacterized protein</fullName>
    </submittedName>
</protein>
<evidence type="ECO:0000313" key="3">
    <source>
        <dbReference type="Proteomes" id="UP000003146"/>
    </source>
</evidence>
<dbReference type="HOGENOM" id="CLU_3284729_0_0_10"/>
<evidence type="ECO:0000313" key="2">
    <source>
        <dbReference type="EMBL" id="EDV02402.1"/>
    </source>
</evidence>
<sequence>MPIYSYKIESYLPDEKCKYQFVCGKPVCRVEYRMNGVPDI</sequence>
<reference evidence="2 3" key="2">
    <citation type="submission" date="2008-04" db="EMBL/GenBank/DDBJ databases">
        <authorList>
            <person name="Fulton L."/>
            <person name="Clifton S."/>
            <person name="Fulton B."/>
            <person name="Xu J."/>
            <person name="Minx P."/>
            <person name="Pepin K.H."/>
            <person name="Johnson M."/>
            <person name="Thiruvilangam P."/>
            <person name="Bhonagiri V."/>
            <person name="Nash W.E."/>
            <person name="Mardis E.R."/>
            <person name="Wilson R.K."/>
        </authorList>
    </citation>
    <scope>NUCLEOTIDE SEQUENCE [LARGE SCALE GENOMIC DNA]</scope>
    <source>
        <strain evidence="2 3">DSM 17136</strain>
    </source>
</reference>
<reference evidence="2 3" key="1">
    <citation type="submission" date="2008-04" db="EMBL/GenBank/DDBJ databases">
        <title>Draft genome sequence of Bacteroides coprocola (DSM 17136).</title>
        <authorList>
            <person name="Sudarsanam P."/>
            <person name="Ley R."/>
            <person name="Guruge J."/>
            <person name="Turnbaugh P.J."/>
            <person name="Mahowald M."/>
            <person name="Liep D."/>
            <person name="Gordon J."/>
        </authorList>
    </citation>
    <scope>NUCLEOTIDE SEQUENCE [LARGE SCALE GENOMIC DNA]</scope>
    <source>
        <strain evidence="2 3">DSM 17136</strain>
    </source>
</reference>
<dbReference type="AlphaFoldDB" id="B3JEZ3"/>
<accession>B3JEZ3</accession>
<name>B3JEZ3_9BACT</name>
<proteinExistence type="predicted"/>
<dbReference type="EMBL" id="ABIY02000085">
    <property type="protein sequence ID" value="EDV00985.1"/>
    <property type="molecule type" value="Genomic_DNA"/>
</dbReference>
<dbReference type="EMBL" id="ABIY02000050">
    <property type="protein sequence ID" value="EDV02402.1"/>
    <property type="molecule type" value="Genomic_DNA"/>
</dbReference>
<organism evidence="2 3">
    <name type="scientific">Phocaeicola coprocola DSM 17136</name>
    <dbReference type="NCBI Taxonomy" id="470145"/>
    <lineage>
        <taxon>Bacteria</taxon>
        <taxon>Pseudomonadati</taxon>
        <taxon>Bacteroidota</taxon>
        <taxon>Bacteroidia</taxon>
        <taxon>Bacteroidales</taxon>
        <taxon>Bacteroidaceae</taxon>
        <taxon>Phocaeicola</taxon>
    </lineage>
</organism>
<dbReference type="Proteomes" id="UP000003146">
    <property type="component" value="Unassembled WGS sequence"/>
</dbReference>
<comment type="caution">
    <text evidence="2">The sequence shown here is derived from an EMBL/GenBank/DDBJ whole genome shotgun (WGS) entry which is preliminary data.</text>
</comment>
<evidence type="ECO:0000313" key="1">
    <source>
        <dbReference type="EMBL" id="EDV00985.1"/>
    </source>
</evidence>
<gene>
    <name evidence="2" type="ORF">BACCOP_00436</name>
    <name evidence="1" type="ORF">BACCOP_01950</name>
</gene>